<protein>
    <submittedName>
        <fullName evidence="1">Uncharacterized protein</fullName>
    </submittedName>
</protein>
<accession>A0AA37PD92</accession>
<dbReference type="GeneID" id="73331035"/>
<organism evidence="1 2">
    <name type="scientific">Colletotrichum spaethianum</name>
    <dbReference type="NCBI Taxonomy" id="700344"/>
    <lineage>
        <taxon>Eukaryota</taxon>
        <taxon>Fungi</taxon>
        <taxon>Dikarya</taxon>
        <taxon>Ascomycota</taxon>
        <taxon>Pezizomycotina</taxon>
        <taxon>Sordariomycetes</taxon>
        <taxon>Hypocreomycetidae</taxon>
        <taxon>Glomerellales</taxon>
        <taxon>Glomerellaceae</taxon>
        <taxon>Colletotrichum</taxon>
        <taxon>Colletotrichum spaethianum species complex</taxon>
    </lineage>
</organism>
<comment type="caution">
    <text evidence="1">The sequence shown here is derived from an EMBL/GenBank/DDBJ whole genome shotgun (WGS) entry which is preliminary data.</text>
</comment>
<dbReference type="EMBL" id="BQXU01000034">
    <property type="protein sequence ID" value="GKT50052.1"/>
    <property type="molecule type" value="Genomic_DNA"/>
</dbReference>
<reference evidence="1 2" key="1">
    <citation type="submission" date="2022-03" db="EMBL/GenBank/DDBJ databases">
        <title>Genome data of Colletotrichum spp.</title>
        <authorList>
            <person name="Utami Y.D."/>
            <person name="Hiruma K."/>
        </authorList>
    </citation>
    <scope>NUCLEOTIDE SEQUENCE [LARGE SCALE GENOMIC DNA]</scope>
    <source>
        <strain evidence="1 2">MAFF 239500</strain>
    </source>
</reference>
<dbReference type="RefSeq" id="XP_049132402.1">
    <property type="nucleotide sequence ID" value="XM_049276445.1"/>
</dbReference>
<gene>
    <name evidence="1" type="ORF">ColSpa_10233</name>
</gene>
<proteinExistence type="predicted"/>
<evidence type="ECO:0000313" key="1">
    <source>
        <dbReference type="EMBL" id="GKT50052.1"/>
    </source>
</evidence>
<name>A0AA37PD92_9PEZI</name>
<keyword evidence="2" id="KW-1185">Reference proteome</keyword>
<dbReference type="Proteomes" id="UP001055115">
    <property type="component" value="Unassembled WGS sequence"/>
</dbReference>
<dbReference type="AlphaFoldDB" id="A0AA37PD92"/>
<evidence type="ECO:0000313" key="2">
    <source>
        <dbReference type="Proteomes" id="UP001055115"/>
    </source>
</evidence>
<sequence length="205" mass="23366">MGDDELFENALYQWRFGSEEEDEVSKYAKYEIDDLRNHPELGKLGVLFSDDDGMSDEGPLIPVQVLIVTPRVRGWEFEANGTLANWPGTHDYNINEGQLLYADRVESIIDDLSEALPNVATVVVDYPPQLLTYAEMMAREQSNLGEAVWSVVLLNRIRDTPRGKVLLQYQPAKTCNDKAAMRCICKNGRHKKIKSFPTYLIRMQP</sequence>